<dbReference type="PANTHER" id="PTHR11895:SF7">
    <property type="entry name" value="GLUTAMYL-TRNA(GLN) AMIDOTRANSFERASE SUBUNIT A, MITOCHONDRIAL"/>
    <property type="match status" value="1"/>
</dbReference>
<proteinExistence type="inferred from homology"/>
<dbReference type="InterPro" id="IPR020556">
    <property type="entry name" value="Amidase_CS"/>
</dbReference>
<comment type="similarity">
    <text evidence="1">Belongs to the amidase family.</text>
</comment>
<dbReference type="PROSITE" id="PS00571">
    <property type="entry name" value="AMIDASES"/>
    <property type="match status" value="1"/>
</dbReference>
<gene>
    <name evidence="3" type="ORF">JCM31185_18590</name>
</gene>
<dbReference type="NCBIfam" id="NF005099">
    <property type="entry name" value="PRK06529.1"/>
    <property type="match status" value="1"/>
</dbReference>
<evidence type="ECO:0000313" key="3">
    <source>
        <dbReference type="EMBL" id="GKT06572.1"/>
    </source>
</evidence>
<keyword evidence="4" id="KW-1185">Reference proteome</keyword>
<organism evidence="3 4">
    <name type="scientific">Furfurilactobacillus curtus</name>
    <dbReference type="NCBI Taxonomy" id="1746200"/>
    <lineage>
        <taxon>Bacteria</taxon>
        <taxon>Bacillati</taxon>
        <taxon>Bacillota</taxon>
        <taxon>Bacilli</taxon>
        <taxon>Lactobacillales</taxon>
        <taxon>Lactobacillaceae</taxon>
        <taxon>Furfurilactobacillus</taxon>
    </lineage>
</organism>
<name>A0ABQ5JPT9_9LACO</name>
<protein>
    <submittedName>
        <fullName evidence="3">Amidase</fullName>
    </submittedName>
</protein>
<sequence length="487" mass="52694">MVWDAIALAQQVRQGDVTSEELVHQAFARIDAGNDQLNAVVSTRREAALAEAHQLIDTGQPFLGVPLLLKDLGQNLKGEPATLSSRLFKDEVAGETDNFVAALQAAGFIIIGQTNAPEFGFKNITDPVLYGKTANVWDHERYSGGSSGGAATSVAAGFVPVAAGNDGGGSIRIPASFSGLIGLKPTRGRVPVGPTGWRGWGGASINFALTRSIRDTATLLDWLQTYQPAAPFSTPINLQGFNDQLWDQPHELTIAYSTKSPVGTPVSSDAVKAVEDAVIFLKQQGYHVVEQANPLDGLALMRSYYQMNGAETAAMFDEVSQALGRPLVMDDMERLTWLIYQAGLGVTGAQYSAAISLWDAASAQMDVFHDTYDLYLTPTTAHPAPRLDNPLVDPDIDAQIDQVAQLAPADRLQLLWDYFEQELTQSPFTQQANLTGQPAISLPTLLTEKNLPLGIQFTARKGEELTLLRIGRLFEQNNLLHLPKIND</sequence>
<reference evidence="3 4" key="1">
    <citation type="submission" date="2022-03" db="EMBL/GenBank/DDBJ databases">
        <title>Draft genome sequence of Furfurilactobacillus curtus JCM 31185.</title>
        <authorList>
            <person name="Suzuki S."/>
            <person name="Endo A."/>
            <person name="Kajikawa A."/>
        </authorList>
    </citation>
    <scope>NUCLEOTIDE SEQUENCE [LARGE SCALE GENOMIC DNA]</scope>
    <source>
        <strain evidence="3 4">JCM 31185</strain>
    </source>
</reference>
<accession>A0ABQ5JPT9</accession>
<feature type="domain" description="Amidase" evidence="2">
    <location>
        <begin position="21"/>
        <end position="468"/>
    </location>
</feature>
<dbReference type="RefSeq" id="WP_407884829.1">
    <property type="nucleotide sequence ID" value="NZ_BQXO01000007.1"/>
</dbReference>
<dbReference type="InterPro" id="IPR000120">
    <property type="entry name" value="Amidase"/>
</dbReference>
<dbReference type="Gene3D" id="3.90.1300.10">
    <property type="entry name" value="Amidase signature (AS) domain"/>
    <property type="match status" value="1"/>
</dbReference>
<comment type="caution">
    <text evidence="3">The sequence shown here is derived from an EMBL/GenBank/DDBJ whole genome shotgun (WGS) entry which is preliminary data.</text>
</comment>
<dbReference type="PANTHER" id="PTHR11895">
    <property type="entry name" value="TRANSAMIDASE"/>
    <property type="match status" value="1"/>
</dbReference>
<evidence type="ECO:0000256" key="1">
    <source>
        <dbReference type="ARBA" id="ARBA00009199"/>
    </source>
</evidence>
<evidence type="ECO:0000259" key="2">
    <source>
        <dbReference type="Pfam" id="PF01425"/>
    </source>
</evidence>
<dbReference type="Pfam" id="PF01425">
    <property type="entry name" value="Amidase"/>
    <property type="match status" value="1"/>
</dbReference>
<evidence type="ECO:0000313" key="4">
    <source>
        <dbReference type="Proteomes" id="UP001628078"/>
    </source>
</evidence>
<dbReference type="SUPFAM" id="SSF75304">
    <property type="entry name" value="Amidase signature (AS) enzymes"/>
    <property type="match status" value="1"/>
</dbReference>
<dbReference type="InterPro" id="IPR036928">
    <property type="entry name" value="AS_sf"/>
</dbReference>
<dbReference type="Proteomes" id="UP001628078">
    <property type="component" value="Unassembled WGS sequence"/>
</dbReference>
<dbReference type="EMBL" id="BQXO01000007">
    <property type="protein sequence ID" value="GKT06572.1"/>
    <property type="molecule type" value="Genomic_DNA"/>
</dbReference>
<dbReference type="InterPro" id="IPR023631">
    <property type="entry name" value="Amidase_dom"/>
</dbReference>